<evidence type="ECO:0000256" key="2">
    <source>
        <dbReference type="ARBA" id="ARBA00022475"/>
    </source>
</evidence>
<protein>
    <submittedName>
        <fullName evidence="12">PAS domain S-box/diguanylate cyclase (GGDEF) domain-containing protein</fullName>
    </submittedName>
</protein>
<evidence type="ECO:0000256" key="1">
    <source>
        <dbReference type="ARBA" id="ARBA00004651"/>
    </source>
</evidence>
<keyword evidence="13" id="KW-1185">Reference proteome</keyword>
<dbReference type="EMBL" id="CP003344">
    <property type="protein sequence ID" value="AGA67842.1"/>
    <property type="molecule type" value="Genomic_DNA"/>
</dbReference>
<keyword evidence="6" id="KW-0175">Coiled coil</keyword>
<dbReference type="InterPro" id="IPR033479">
    <property type="entry name" value="dCache_1"/>
</dbReference>
<dbReference type="PROSITE" id="PS51832">
    <property type="entry name" value="HD_GYP"/>
    <property type="match status" value="1"/>
</dbReference>
<evidence type="ECO:0000259" key="8">
    <source>
        <dbReference type="PROSITE" id="PS50112"/>
    </source>
</evidence>
<dbReference type="AlphaFoldDB" id="L0F3T8"/>
<dbReference type="NCBIfam" id="TIGR00229">
    <property type="entry name" value="sensory_box"/>
    <property type="match status" value="1"/>
</dbReference>
<dbReference type="SUPFAM" id="SSF109604">
    <property type="entry name" value="HD-domain/PDEase-like"/>
    <property type="match status" value="1"/>
</dbReference>
<dbReference type="Pfam" id="PF00990">
    <property type="entry name" value="GGDEF"/>
    <property type="match status" value="1"/>
</dbReference>
<dbReference type="RefSeq" id="WP_015260849.1">
    <property type="nucleotide sequence ID" value="NC_019903.1"/>
</dbReference>
<feature type="domain" description="HD-GYP" evidence="11">
    <location>
        <begin position="722"/>
        <end position="910"/>
    </location>
</feature>
<dbReference type="SMART" id="SM00471">
    <property type="entry name" value="HDc"/>
    <property type="match status" value="1"/>
</dbReference>
<evidence type="ECO:0000313" key="13">
    <source>
        <dbReference type="Proteomes" id="UP000010797"/>
    </source>
</evidence>
<dbReference type="CDD" id="cd01949">
    <property type="entry name" value="GGDEF"/>
    <property type="match status" value="1"/>
</dbReference>
<dbReference type="Proteomes" id="UP000010797">
    <property type="component" value="Chromosome"/>
</dbReference>
<dbReference type="InterPro" id="IPR003607">
    <property type="entry name" value="HD/PDEase_dom"/>
</dbReference>
<dbReference type="InterPro" id="IPR035965">
    <property type="entry name" value="PAS-like_dom_sf"/>
</dbReference>
<feature type="transmembrane region" description="Helical" evidence="7">
    <location>
        <begin position="21"/>
        <end position="42"/>
    </location>
</feature>
<evidence type="ECO:0000259" key="9">
    <source>
        <dbReference type="PROSITE" id="PS50885"/>
    </source>
</evidence>
<dbReference type="PROSITE" id="PS50885">
    <property type="entry name" value="HAMP"/>
    <property type="match status" value="1"/>
</dbReference>
<feature type="coiled-coil region" evidence="6">
    <location>
        <begin position="410"/>
        <end position="455"/>
    </location>
</feature>
<sequence length="910" mass="102053">MKEDIRDRSISGKRSISIKKKIISVFISAMLLTTSGIGYLVFTSWSSSAEQTMESMARNINKNIYNQISAFVQVPEQINRTSHEITKNGLIDLSDETLRDKFFVSVLSSYDEKIYSFSYGTAEGEYYGARRNEDGKIEIMKNNSSTGGNSWYYAVKDDLSVGELIYQAGKFDPRTRLWYKAAEAAGRPTMSPVYKHFVMDDLTISAAMPVYDEGGKLLGVMGTHMLLSGIGTYLEDVVKDYNGYAVIVEKSTGDLVANSMGADNFTLRPDGSLESANILHLQNADMKKAYEQYIAEQNPFFVYQGKQGELFVSTRDFHMNGVDWLVITAIPEGVLMTNVENNMQLTIRLVLLALIVSLIIYNIATGMLMRPINSLLQVAEALSSGDFSKRVKVVRNDEIGNISSSLNKVADKMQYLINNLEANVKQRTEELHQVNMTLEENKDQLRLILDSAAEAIYGIDVNGNCTFCNLSCLKLLGYSNQEELLGKNMHSLLRHSRVDGTPVPEEECRIFRSIIEEKGITADDEVFCRADGTSFAVEYHFYPQIKNGEIIGAVITFMDITDRKQKAEEIQYLSCHDTLTGLNNRMCFEGNRDKIDILDNLPLSVIFADINGLKMTNDVFGHATGDQLIKKTAEIILQSCRYSDVVARVGGDEFIILLPQTDHADAEKILARIDLGFLDARVAAIKCSISLGLDTKTSQDQPLEEVMANAENAMYKDKIMNQKSVNKDILDTMVETLHTRSPQEKQHSLAVRELCGAVGTALQLSEPEINKLMRAGYLHDIGKIILNEDILAKDCTLTEEELEKMRQHSVVGYRILNLIDDTLDLAEYVYGHHERWDGTGYPRGLKGEQIPLISRIIAIAETYDRVLNRGDLPLAERKKAAIAIVEKDAGMQFDPRIAELFVQMMDKKEQ</sequence>
<dbReference type="GO" id="GO:0007165">
    <property type="term" value="P:signal transduction"/>
    <property type="evidence" value="ECO:0007669"/>
    <property type="project" value="InterPro"/>
</dbReference>
<gene>
    <name evidence="12" type="ordered locus">Desdi_0293</name>
</gene>
<evidence type="ECO:0000256" key="6">
    <source>
        <dbReference type="SAM" id="Coils"/>
    </source>
</evidence>
<dbReference type="SUPFAM" id="SSF158472">
    <property type="entry name" value="HAMP domain-like"/>
    <property type="match status" value="1"/>
</dbReference>
<dbReference type="PROSITE" id="PS50112">
    <property type="entry name" value="PAS"/>
    <property type="match status" value="1"/>
</dbReference>
<evidence type="ECO:0000256" key="3">
    <source>
        <dbReference type="ARBA" id="ARBA00022692"/>
    </source>
</evidence>
<dbReference type="InterPro" id="IPR003660">
    <property type="entry name" value="HAMP_dom"/>
</dbReference>
<dbReference type="SUPFAM" id="SSF55785">
    <property type="entry name" value="PYP-like sensor domain (PAS domain)"/>
    <property type="match status" value="1"/>
</dbReference>
<evidence type="ECO:0000259" key="11">
    <source>
        <dbReference type="PROSITE" id="PS51832"/>
    </source>
</evidence>
<keyword evidence="5 7" id="KW-0472">Membrane</keyword>
<dbReference type="PANTHER" id="PTHR43155">
    <property type="entry name" value="CYCLIC DI-GMP PHOSPHODIESTERASE PA4108-RELATED"/>
    <property type="match status" value="1"/>
</dbReference>
<dbReference type="Pfam" id="PF13426">
    <property type="entry name" value="PAS_9"/>
    <property type="match status" value="1"/>
</dbReference>
<dbReference type="Pfam" id="PF00672">
    <property type="entry name" value="HAMP"/>
    <property type="match status" value="1"/>
</dbReference>
<keyword evidence="4 7" id="KW-1133">Transmembrane helix</keyword>
<reference evidence="13" key="1">
    <citation type="submission" date="2012-02" db="EMBL/GenBank/DDBJ databases">
        <title>Complete sequence of Desulfitobacterium dichloroeliminans LMG P-21439.</title>
        <authorList>
            <person name="Lucas S."/>
            <person name="Han J."/>
            <person name="Lapidus A."/>
            <person name="Cheng J.-F."/>
            <person name="Goodwin L."/>
            <person name="Pitluck S."/>
            <person name="Peters L."/>
            <person name="Ovchinnikova G."/>
            <person name="Teshima H."/>
            <person name="Detter J.C."/>
            <person name="Han C."/>
            <person name="Tapia R."/>
            <person name="Land M."/>
            <person name="Hauser L."/>
            <person name="Kyrpides N."/>
            <person name="Ivanova N."/>
            <person name="Pagani I."/>
            <person name="Kruse T."/>
            <person name="de Vos W.M."/>
            <person name="Boon N."/>
            <person name="Smidt H."/>
            <person name="Woyke T."/>
        </authorList>
    </citation>
    <scope>NUCLEOTIDE SEQUENCE [LARGE SCALE GENOMIC DNA]</scope>
    <source>
        <strain evidence="13">LMG P-21439 / DCA1</strain>
    </source>
</reference>
<feature type="domain" description="GGDEF" evidence="10">
    <location>
        <begin position="601"/>
        <end position="728"/>
    </location>
</feature>
<evidence type="ECO:0000256" key="7">
    <source>
        <dbReference type="SAM" id="Phobius"/>
    </source>
</evidence>
<evidence type="ECO:0000259" key="10">
    <source>
        <dbReference type="PROSITE" id="PS50887"/>
    </source>
</evidence>
<dbReference type="NCBIfam" id="TIGR00254">
    <property type="entry name" value="GGDEF"/>
    <property type="match status" value="1"/>
</dbReference>
<dbReference type="PANTHER" id="PTHR43155:SF2">
    <property type="entry name" value="CYCLIC DI-GMP PHOSPHODIESTERASE PA4108"/>
    <property type="match status" value="1"/>
</dbReference>
<dbReference type="Gene3D" id="1.10.3210.10">
    <property type="entry name" value="Hypothetical protein af1432"/>
    <property type="match status" value="1"/>
</dbReference>
<dbReference type="CDD" id="cd12913">
    <property type="entry name" value="PDC1_MCP_like"/>
    <property type="match status" value="1"/>
</dbReference>
<dbReference type="InterPro" id="IPR037522">
    <property type="entry name" value="HD_GYP_dom"/>
</dbReference>
<dbReference type="SMART" id="SM00091">
    <property type="entry name" value="PAS"/>
    <property type="match status" value="1"/>
</dbReference>
<evidence type="ECO:0000256" key="5">
    <source>
        <dbReference type="ARBA" id="ARBA00023136"/>
    </source>
</evidence>
<dbReference type="CDD" id="cd00077">
    <property type="entry name" value="HDc"/>
    <property type="match status" value="1"/>
</dbReference>
<evidence type="ECO:0000256" key="4">
    <source>
        <dbReference type="ARBA" id="ARBA00022989"/>
    </source>
</evidence>
<accession>L0F3T8</accession>
<keyword evidence="2" id="KW-1003">Cell membrane</keyword>
<dbReference type="Pfam" id="PF13487">
    <property type="entry name" value="HD_5"/>
    <property type="match status" value="1"/>
</dbReference>
<dbReference type="InterPro" id="IPR029787">
    <property type="entry name" value="Nucleotide_cyclase"/>
</dbReference>
<comment type="subcellular location">
    <subcellularLocation>
        <location evidence="1">Cell membrane</location>
        <topology evidence="1">Multi-pass membrane protein</topology>
    </subcellularLocation>
</comment>
<keyword evidence="3 7" id="KW-0812">Transmembrane</keyword>
<proteinExistence type="predicted"/>
<dbReference type="CDD" id="cd06225">
    <property type="entry name" value="HAMP"/>
    <property type="match status" value="1"/>
</dbReference>
<dbReference type="InterPro" id="IPR043128">
    <property type="entry name" value="Rev_trsase/Diguanyl_cyclase"/>
</dbReference>
<dbReference type="Pfam" id="PF02743">
    <property type="entry name" value="dCache_1"/>
    <property type="match status" value="1"/>
</dbReference>
<dbReference type="InterPro" id="IPR000160">
    <property type="entry name" value="GGDEF_dom"/>
</dbReference>
<dbReference type="SUPFAM" id="SSF55073">
    <property type="entry name" value="Nucleotide cyclase"/>
    <property type="match status" value="1"/>
</dbReference>
<dbReference type="GO" id="GO:0005886">
    <property type="term" value="C:plasma membrane"/>
    <property type="evidence" value="ECO:0007669"/>
    <property type="project" value="UniProtKB-SubCell"/>
</dbReference>
<name>L0F3T8_DESDL</name>
<dbReference type="eggNOG" id="COG3437">
    <property type="taxonomic scope" value="Bacteria"/>
</dbReference>
<dbReference type="SMART" id="SM00304">
    <property type="entry name" value="HAMP"/>
    <property type="match status" value="1"/>
</dbReference>
<dbReference type="KEGG" id="ddl:Desdi_0293"/>
<dbReference type="eggNOG" id="COG5000">
    <property type="taxonomic scope" value="Bacteria"/>
</dbReference>
<dbReference type="HOGENOM" id="CLU_014477_0_0_9"/>
<dbReference type="Gene3D" id="6.10.340.10">
    <property type="match status" value="1"/>
</dbReference>
<dbReference type="InterPro" id="IPR000014">
    <property type="entry name" value="PAS"/>
</dbReference>
<dbReference type="PROSITE" id="PS50887">
    <property type="entry name" value="GGDEF"/>
    <property type="match status" value="1"/>
</dbReference>
<dbReference type="SMART" id="SM00267">
    <property type="entry name" value="GGDEF"/>
    <property type="match status" value="1"/>
</dbReference>
<dbReference type="Gene3D" id="3.30.450.20">
    <property type="entry name" value="PAS domain"/>
    <property type="match status" value="3"/>
</dbReference>
<dbReference type="CDD" id="cd00130">
    <property type="entry name" value="PAS"/>
    <property type="match status" value="1"/>
</dbReference>
<feature type="domain" description="PAS" evidence="8">
    <location>
        <begin position="441"/>
        <end position="482"/>
    </location>
</feature>
<feature type="domain" description="HAMP" evidence="9">
    <location>
        <begin position="366"/>
        <end position="418"/>
    </location>
</feature>
<dbReference type="STRING" id="871963.Desdi_0293"/>
<evidence type="ECO:0000313" key="12">
    <source>
        <dbReference type="EMBL" id="AGA67842.1"/>
    </source>
</evidence>
<organism evidence="12 13">
    <name type="scientific">Desulfitobacterium dichloroeliminans (strain LMG P-21439 / DCA1)</name>
    <dbReference type="NCBI Taxonomy" id="871963"/>
    <lineage>
        <taxon>Bacteria</taxon>
        <taxon>Bacillati</taxon>
        <taxon>Bacillota</taxon>
        <taxon>Clostridia</taxon>
        <taxon>Eubacteriales</taxon>
        <taxon>Desulfitobacteriaceae</taxon>
        <taxon>Desulfitobacterium</taxon>
    </lineage>
</organism>
<dbReference type="Gene3D" id="3.30.70.270">
    <property type="match status" value="1"/>
</dbReference>